<evidence type="ECO:0000313" key="3">
    <source>
        <dbReference type="Proteomes" id="UP001319104"/>
    </source>
</evidence>
<evidence type="ECO:0000259" key="1">
    <source>
        <dbReference type="Pfam" id="PF07929"/>
    </source>
</evidence>
<dbReference type="EMBL" id="JAHCMY010000014">
    <property type="protein sequence ID" value="MBS9525524.1"/>
    <property type="molecule type" value="Genomic_DNA"/>
</dbReference>
<dbReference type="InterPro" id="IPR012912">
    <property type="entry name" value="Plasmid_pRiA4b_Orf3-like"/>
</dbReference>
<comment type="caution">
    <text evidence="2">The sequence shown here is derived from an EMBL/GenBank/DDBJ whole genome shotgun (WGS) entry which is preliminary data.</text>
</comment>
<dbReference type="PANTHER" id="PTHR41878:SF1">
    <property type="entry name" value="TNPR PROTEIN"/>
    <property type="match status" value="1"/>
</dbReference>
<accession>A0AAP2CKT0</accession>
<protein>
    <submittedName>
        <fullName evidence="2">Plasmid pRiA4b ORF-3 family protein</fullName>
    </submittedName>
</protein>
<proteinExistence type="predicted"/>
<reference evidence="2 3" key="1">
    <citation type="submission" date="2021-05" db="EMBL/GenBank/DDBJ databases">
        <authorList>
            <person name="Zhang Z.D."/>
            <person name="Osman G."/>
        </authorList>
    </citation>
    <scope>NUCLEOTIDE SEQUENCE [LARGE SCALE GENOMIC DNA]</scope>
    <source>
        <strain evidence="2 3">KCTC 32217</strain>
    </source>
</reference>
<evidence type="ECO:0000313" key="2">
    <source>
        <dbReference type="EMBL" id="MBS9525524.1"/>
    </source>
</evidence>
<dbReference type="InterPro" id="IPR024047">
    <property type="entry name" value="MM3350-like_sf"/>
</dbReference>
<dbReference type="Gene3D" id="3.10.290.30">
    <property type="entry name" value="MM3350-like"/>
    <property type="match status" value="1"/>
</dbReference>
<gene>
    <name evidence="2" type="ORF">KI659_16020</name>
</gene>
<name>A0AAP2CKT0_9BACT</name>
<dbReference type="SUPFAM" id="SSF159941">
    <property type="entry name" value="MM3350-like"/>
    <property type="match status" value="1"/>
</dbReference>
<dbReference type="AlphaFoldDB" id="A0AAP2CKT0"/>
<dbReference type="RefSeq" id="WP_213946385.1">
    <property type="nucleotide sequence ID" value="NZ_JAHCMY010000014.1"/>
</dbReference>
<organism evidence="2 3">
    <name type="scientific">Litoribacter ruber</name>
    <dbReference type="NCBI Taxonomy" id="702568"/>
    <lineage>
        <taxon>Bacteria</taxon>
        <taxon>Pseudomonadati</taxon>
        <taxon>Bacteroidota</taxon>
        <taxon>Cytophagia</taxon>
        <taxon>Cytophagales</taxon>
        <taxon>Cyclobacteriaceae</taxon>
        <taxon>Litoribacter</taxon>
    </lineage>
</organism>
<dbReference type="PANTHER" id="PTHR41878">
    <property type="entry name" value="LEXA REPRESSOR-RELATED"/>
    <property type="match status" value="1"/>
</dbReference>
<feature type="domain" description="Plasmid pRiA4b Orf3-like" evidence="1">
    <location>
        <begin position="11"/>
        <end position="194"/>
    </location>
</feature>
<keyword evidence="3" id="KW-1185">Reference proteome</keyword>
<dbReference type="Pfam" id="PF07929">
    <property type="entry name" value="PRiA4_ORF3"/>
    <property type="match status" value="1"/>
</dbReference>
<dbReference type="Proteomes" id="UP001319104">
    <property type="component" value="Unassembled WGS sequence"/>
</dbReference>
<sequence length="223" mass="26473">MKRGITPQQPIKLKISLEGLPFRVTRKVLVPHNTNLIQLHVVLQYAMGWMGGHLFQFRDRRTYPGVIASYADDPEFFIDEVEETPAHRVKLHSLYNFRQGLPFWYWYDFGYDWWHKVSFLVPSRRDLGLFELFGEQPLCVEAEGKCPPEDVGGVFGFEQFCQVINDPNHEEYQSYRHWLGLDMDAPYDLMQVDVLAINNSLRDFFNSDRWKWESDRFFREGLI</sequence>